<proteinExistence type="predicted"/>
<evidence type="ECO:0000313" key="2">
    <source>
        <dbReference type="Proteomes" id="UP001057279"/>
    </source>
</evidence>
<gene>
    <name evidence="1" type="ORF">MJG53_011362</name>
</gene>
<dbReference type="Proteomes" id="UP001057279">
    <property type="component" value="Linkage Group LG12"/>
</dbReference>
<dbReference type="EMBL" id="CM043037">
    <property type="protein sequence ID" value="KAI4578507.1"/>
    <property type="molecule type" value="Genomic_DNA"/>
</dbReference>
<reference evidence="1" key="1">
    <citation type="submission" date="2022-03" db="EMBL/GenBank/DDBJ databases">
        <title>Genomic analyses of argali, domestic sheep and their hybrids provide insights into chromosomal evolution, heterosis and genetic basis of agronomic traits.</title>
        <authorList>
            <person name="Li M."/>
        </authorList>
    </citation>
    <scope>NUCLEOTIDE SEQUENCE</scope>
    <source>
        <strain evidence="1">F1 hybrid</strain>
    </source>
</reference>
<comment type="caution">
    <text evidence="1">The sequence shown here is derived from an EMBL/GenBank/DDBJ whole genome shotgun (WGS) entry which is preliminary data.</text>
</comment>
<keyword evidence="2" id="KW-1185">Reference proteome</keyword>
<organism evidence="1 2">
    <name type="scientific">Ovis ammon polii x Ovis aries</name>
    <dbReference type="NCBI Taxonomy" id="2918886"/>
    <lineage>
        <taxon>Eukaryota</taxon>
        <taxon>Metazoa</taxon>
        <taxon>Chordata</taxon>
        <taxon>Craniata</taxon>
        <taxon>Vertebrata</taxon>
        <taxon>Euteleostomi</taxon>
        <taxon>Mammalia</taxon>
        <taxon>Eutheria</taxon>
        <taxon>Laurasiatheria</taxon>
        <taxon>Artiodactyla</taxon>
        <taxon>Ruminantia</taxon>
        <taxon>Pecora</taxon>
        <taxon>Bovidae</taxon>
        <taxon>Caprinae</taxon>
        <taxon>Ovis</taxon>
    </lineage>
</organism>
<evidence type="ECO:0000313" key="1">
    <source>
        <dbReference type="EMBL" id="KAI4578507.1"/>
    </source>
</evidence>
<protein>
    <submittedName>
        <fullName evidence="1">Uncharacterized protein</fullName>
    </submittedName>
</protein>
<name>A0ACB9US85_9CETA</name>
<sequence length="187" mass="20302">MSLNEDQNQLIRALNVVSSGIPVRAAVFSREEDIKKGTKEPEKEAPVIESELGTQPTSGAWGMRQLGYSSPAAINTPVFQMCTHSLWASLAAANLEVYNCQNLKRYNHPDKKGVSGFHGNAEAGTPKNGQRSSGYTKKDNQFSTASVGCLSNSMESSIREGIITHEHLGRVQAQSRMNVVHPFGVPC</sequence>
<accession>A0ACB9US85</accession>